<evidence type="ECO:0000313" key="2">
    <source>
        <dbReference type="EMBL" id="HDP77127.1"/>
    </source>
</evidence>
<feature type="domain" description="AB hydrolase-1" evidence="1">
    <location>
        <begin position="59"/>
        <end position="166"/>
    </location>
</feature>
<reference evidence="2" key="1">
    <citation type="journal article" date="2020" name="mSystems">
        <title>Genome- and Community-Level Interaction Insights into Carbon Utilization and Element Cycling Functions of Hydrothermarchaeota in Hydrothermal Sediment.</title>
        <authorList>
            <person name="Zhou Z."/>
            <person name="Liu Y."/>
            <person name="Xu W."/>
            <person name="Pan J."/>
            <person name="Luo Z.H."/>
            <person name="Li M."/>
        </authorList>
    </citation>
    <scope>NUCLEOTIDE SEQUENCE [LARGE SCALE GENOMIC DNA]</scope>
    <source>
        <strain evidence="2">SpSt-1179</strain>
    </source>
</reference>
<dbReference type="GO" id="GO:0016787">
    <property type="term" value="F:hydrolase activity"/>
    <property type="evidence" value="ECO:0007669"/>
    <property type="project" value="UniProtKB-KW"/>
</dbReference>
<organism evidence="2">
    <name type="scientific">Mesotoga infera</name>
    <dbReference type="NCBI Taxonomy" id="1236046"/>
    <lineage>
        <taxon>Bacteria</taxon>
        <taxon>Thermotogati</taxon>
        <taxon>Thermotogota</taxon>
        <taxon>Thermotogae</taxon>
        <taxon>Kosmotogales</taxon>
        <taxon>Kosmotogaceae</taxon>
        <taxon>Mesotoga</taxon>
    </lineage>
</organism>
<dbReference type="PANTHER" id="PTHR43798:SF28">
    <property type="entry name" value="AB HYDROLASE-1 DOMAIN-CONTAINING PROTEIN"/>
    <property type="match status" value="1"/>
</dbReference>
<dbReference type="PRINTS" id="PR00111">
    <property type="entry name" value="ABHYDROLASE"/>
</dbReference>
<dbReference type="PANTHER" id="PTHR43798">
    <property type="entry name" value="MONOACYLGLYCEROL LIPASE"/>
    <property type="match status" value="1"/>
</dbReference>
<dbReference type="InterPro" id="IPR000073">
    <property type="entry name" value="AB_hydrolase_1"/>
</dbReference>
<dbReference type="InterPro" id="IPR050266">
    <property type="entry name" value="AB_hydrolase_sf"/>
</dbReference>
<dbReference type="Proteomes" id="UP000886198">
    <property type="component" value="Unassembled WGS sequence"/>
</dbReference>
<name>A0A7C1H6N7_9BACT</name>
<evidence type="ECO:0000259" key="1">
    <source>
        <dbReference type="Pfam" id="PF00561"/>
    </source>
</evidence>
<proteinExistence type="predicted"/>
<dbReference type="Gene3D" id="3.40.50.1820">
    <property type="entry name" value="alpha/beta hydrolase"/>
    <property type="match status" value="1"/>
</dbReference>
<dbReference type="SUPFAM" id="SSF53474">
    <property type="entry name" value="alpha/beta-Hydrolases"/>
    <property type="match status" value="1"/>
</dbReference>
<sequence>MKVFKALFFILLIGLALLVVNSIFSVTMARIYFNRIERDGRYLKVDEEELFLKIVGEGKPILMIHGFPGSHIEFQELAELLSANRRIYIIDLPGFGLSTASNKGDYSVKGYADLTVDLMDLLNIEKADIIGHSLGGEIGLNIAYYYPERIESLVLIDASPYGERDFLPDFLSSSKILTWTVMRFFYQTYPIQRFIYLKKLGDRNNFESEEFGKYFALVDRMTASFLYEFMRGNDRGPFSQSLVEIDCSALILWGELDEISPLDYGEKLTRELSNSVLKVIEGAGHAPFIEFPMRVAEEITGFLE</sequence>
<dbReference type="Pfam" id="PF00561">
    <property type="entry name" value="Abhydrolase_1"/>
    <property type="match status" value="1"/>
</dbReference>
<dbReference type="EMBL" id="DSBT01000082">
    <property type="protein sequence ID" value="HDP77127.1"/>
    <property type="molecule type" value="Genomic_DNA"/>
</dbReference>
<dbReference type="AlphaFoldDB" id="A0A7C1H6N7"/>
<gene>
    <name evidence="2" type="ORF">ENN47_02870</name>
</gene>
<accession>A0A7C1H6N7</accession>
<keyword evidence="2" id="KW-0378">Hydrolase</keyword>
<comment type="caution">
    <text evidence="2">The sequence shown here is derived from an EMBL/GenBank/DDBJ whole genome shotgun (WGS) entry which is preliminary data.</text>
</comment>
<dbReference type="GO" id="GO:0016020">
    <property type="term" value="C:membrane"/>
    <property type="evidence" value="ECO:0007669"/>
    <property type="project" value="TreeGrafter"/>
</dbReference>
<protein>
    <submittedName>
        <fullName evidence="2">Alpha/beta hydrolase</fullName>
    </submittedName>
</protein>
<dbReference type="InterPro" id="IPR029058">
    <property type="entry name" value="AB_hydrolase_fold"/>
</dbReference>